<name>A0ABT4WBZ6_9FLAO</name>
<keyword evidence="1" id="KW-0812">Transmembrane</keyword>
<sequence>MAKELIAAQLTSLWIGGFFFWIIKGFKGKLKDQFILQFEKRNIWSGYVIQLLLVVIFAFLMIRQEL</sequence>
<comment type="caution">
    <text evidence="2">The sequence shown here is derived from an EMBL/GenBank/DDBJ whole genome shotgun (WGS) entry which is preliminary data.</text>
</comment>
<evidence type="ECO:0000313" key="2">
    <source>
        <dbReference type="EMBL" id="MDA6070051.1"/>
    </source>
</evidence>
<dbReference type="EMBL" id="JAMZNK010000013">
    <property type="protein sequence ID" value="MDA6070051.1"/>
    <property type="molecule type" value="Genomic_DNA"/>
</dbReference>
<feature type="transmembrane region" description="Helical" evidence="1">
    <location>
        <begin position="6"/>
        <end position="23"/>
    </location>
</feature>
<proteinExistence type="predicted"/>
<dbReference type="RefSeq" id="WP_271335861.1">
    <property type="nucleotide sequence ID" value="NZ_JAMZNK010000013.1"/>
</dbReference>
<evidence type="ECO:0000256" key="1">
    <source>
        <dbReference type="SAM" id="Phobius"/>
    </source>
</evidence>
<keyword evidence="1" id="KW-1133">Transmembrane helix</keyword>
<keyword evidence="3" id="KW-1185">Reference proteome</keyword>
<dbReference type="Proteomes" id="UP001212170">
    <property type="component" value="Unassembled WGS sequence"/>
</dbReference>
<organism evidence="2 3">
    <name type="scientific">Flavobacterium azizsancarii</name>
    <dbReference type="NCBI Taxonomy" id="2961580"/>
    <lineage>
        <taxon>Bacteria</taxon>
        <taxon>Pseudomonadati</taxon>
        <taxon>Bacteroidota</taxon>
        <taxon>Flavobacteriia</taxon>
        <taxon>Flavobacteriales</taxon>
        <taxon>Flavobacteriaceae</taxon>
        <taxon>Flavobacterium</taxon>
    </lineage>
</organism>
<accession>A0ABT4WBZ6</accession>
<feature type="transmembrane region" description="Helical" evidence="1">
    <location>
        <begin position="44"/>
        <end position="62"/>
    </location>
</feature>
<keyword evidence="1" id="KW-0472">Membrane</keyword>
<protein>
    <submittedName>
        <fullName evidence="2">Uncharacterized protein</fullName>
    </submittedName>
</protein>
<gene>
    <name evidence="2" type="ORF">NJT12_10520</name>
</gene>
<evidence type="ECO:0000313" key="3">
    <source>
        <dbReference type="Proteomes" id="UP001212170"/>
    </source>
</evidence>
<reference evidence="2 3" key="1">
    <citation type="journal article" date="2023" name="Chemosphere">
        <title>Whole genome analysis of Flavobacterium aziz-sancarii sp. nov., isolated from Ardley Island (Antarctica), revealed a rich resistome and bioremediation potential.</title>
        <authorList>
            <person name="Otur C."/>
            <person name="Okay S."/>
            <person name="Kurt-Kizildogan A."/>
        </authorList>
    </citation>
    <scope>NUCLEOTIDE SEQUENCE [LARGE SCALE GENOMIC DNA]</scope>
    <source>
        <strain evidence="2 3">AC</strain>
    </source>
</reference>